<dbReference type="eggNOG" id="COG3587">
    <property type="taxonomic scope" value="Bacteria"/>
</dbReference>
<sequence length="187" mass="21242">MKIRYKHQRFQAEATKCVSDVFQGQPKHDGSRTFLNKFGALDFDGFGNLPLVLDNESICENVRGVQMAEGLRPVEHLEGDGRTFTVEMETGTGKTYTYIKTMYELNACYGWSKFVIVVPSIAIREGVYKSFESMAEHFAEEYGKRMQYFVYNSKQLAKIDAFASDNGIHAMIINTQAFNASLNEDKN</sequence>
<dbReference type="STRING" id="762968.HMPREF9441_03282"/>
<organism evidence="2 3">
    <name type="scientific">Paraprevotella clara YIT 11840</name>
    <dbReference type="NCBI Taxonomy" id="762968"/>
    <lineage>
        <taxon>Bacteria</taxon>
        <taxon>Pseudomonadati</taxon>
        <taxon>Bacteroidota</taxon>
        <taxon>Bacteroidia</taxon>
        <taxon>Bacteroidales</taxon>
        <taxon>Prevotellaceae</taxon>
        <taxon>Paraprevotella</taxon>
    </lineage>
</organism>
<dbReference type="SUPFAM" id="SSF52540">
    <property type="entry name" value="P-loop containing nucleoside triphosphate hydrolases"/>
    <property type="match status" value="1"/>
</dbReference>
<feature type="domain" description="Helicase/UvrB N-terminal" evidence="1">
    <location>
        <begin position="74"/>
        <end position="184"/>
    </location>
</feature>
<dbReference type="InterPro" id="IPR006935">
    <property type="entry name" value="Helicase/UvrB_N"/>
</dbReference>
<dbReference type="PATRIC" id="fig|762968.3.peg.2896"/>
<dbReference type="GO" id="GO:0016787">
    <property type="term" value="F:hydrolase activity"/>
    <property type="evidence" value="ECO:0007669"/>
    <property type="project" value="InterPro"/>
</dbReference>
<dbReference type="Gene3D" id="3.40.50.300">
    <property type="entry name" value="P-loop containing nucleotide triphosphate hydrolases"/>
    <property type="match status" value="1"/>
</dbReference>
<dbReference type="GO" id="GO:0005524">
    <property type="term" value="F:ATP binding"/>
    <property type="evidence" value="ECO:0007669"/>
    <property type="project" value="InterPro"/>
</dbReference>
<name>G5SVB0_9BACT</name>
<dbReference type="InterPro" id="IPR027417">
    <property type="entry name" value="P-loop_NTPase"/>
</dbReference>
<accession>G5SVB0</accession>
<dbReference type="Pfam" id="PF04851">
    <property type="entry name" value="ResIII"/>
    <property type="match status" value="1"/>
</dbReference>
<dbReference type="AlphaFoldDB" id="G5SVB0"/>
<protein>
    <recommendedName>
        <fullName evidence="1">Helicase/UvrB N-terminal domain-containing protein</fullName>
    </recommendedName>
</protein>
<evidence type="ECO:0000313" key="2">
    <source>
        <dbReference type="EMBL" id="EHG98765.1"/>
    </source>
</evidence>
<dbReference type="HOGENOM" id="CLU_124427_0_0_10"/>
<reference evidence="2 3" key="1">
    <citation type="submission" date="2011-03" db="EMBL/GenBank/DDBJ databases">
        <authorList>
            <person name="Weinstock G."/>
            <person name="Sodergren E."/>
            <person name="Clifton S."/>
            <person name="Fulton L."/>
            <person name="Fulton B."/>
            <person name="Courtney L."/>
            <person name="Fronick C."/>
            <person name="Harrison M."/>
            <person name="Strong C."/>
            <person name="Farmer C."/>
            <person name="Delahaunty K."/>
            <person name="Markovic C."/>
            <person name="Hall O."/>
            <person name="Minx P."/>
            <person name="Tomlinson C."/>
            <person name="Mitreva M."/>
            <person name="Hou S."/>
            <person name="Chen J."/>
            <person name="Wollam A."/>
            <person name="Pepin K.H."/>
            <person name="Johnson M."/>
            <person name="Bhonagiri V."/>
            <person name="Zhang X."/>
            <person name="Suruliraj S."/>
            <person name="Warren W."/>
            <person name="Chinwalla A."/>
            <person name="Mardis E.R."/>
            <person name="Wilson R.K."/>
        </authorList>
    </citation>
    <scope>NUCLEOTIDE SEQUENCE [LARGE SCALE GENOMIC DNA]</scope>
    <source>
        <strain evidence="2 3">YIT 11840</strain>
    </source>
</reference>
<dbReference type="Proteomes" id="UP000003598">
    <property type="component" value="Unassembled WGS sequence"/>
</dbReference>
<dbReference type="EMBL" id="AFFY01000054">
    <property type="protein sequence ID" value="EHG98765.1"/>
    <property type="molecule type" value="Genomic_DNA"/>
</dbReference>
<comment type="caution">
    <text evidence="2">The sequence shown here is derived from an EMBL/GenBank/DDBJ whole genome shotgun (WGS) entry which is preliminary data.</text>
</comment>
<evidence type="ECO:0000313" key="3">
    <source>
        <dbReference type="Proteomes" id="UP000003598"/>
    </source>
</evidence>
<proteinExistence type="predicted"/>
<dbReference type="GO" id="GO:0003677">
    <property type="term" value="F:DNA binding"/>
    <property type="evidence" value="ECO:0007669"/>
    <property type="project" value="InterPro"/>
</dbReference>
<keyword evidence="3" id="KW-1185">Reference proteome</keyword>
<evidence type="ECO:0000259" key="1">
    <source>
        <dbReference type="Pfam" id="PF04851"/>
    </source>
</evidence>
<gene>
    <name evidence="2" type="ORF">HMPREF9441_03282</name>
</gene>